<feature type="region of interest" description="Disordered" evidence="1">
    <location>
        <begin position="1"/>
        <end position="43"/>
    </location>
</feature>
<evidence type="ECO:0000313" key="6">
    <source>
        <dbReference type="Proteomes" id="UP000799428"/>
    </source>
</evidence>
<evidence type="ECO:0000259" key="3">
    <source>
        <dbReference type="Pfam" id="PF16201"/>
    </source>
</evidence>
<dbReference type="InterPro" id="IPR032436">
    <property type="entry name" value="URB1_C"/>
</dbReference>
<dbReference type="InterPro" id="IPR059018">
    <property type="entry name" value="HEAT_URB1"/>
</dbReference>
<feature type="domain" description="URB1 central HEAT repeat" evidence="4">
    <location>
        <begin position="658"/>
        <end position="836"/>
    </location>
</feature>
<name>A0A6G1JU42_9PLEO</name>
<dbReference type="InterPro" id="IPR039844">
    <property type="entry name" value="URB1"/>
</dbReference>
<keyword evidence="6" id="KW-1185">Reference proteome</keyword>
<dbReference type="GO" id="GO:0000463">
    <property type="term" value="P:maturation of LSU-rRNA from tricistronic rRNA transcript (SSU-rRNA, 5.8S rRNA, LSU-rRNA)"/>
    <property type="evidence" value="ECO:0007669"/>
    <property type="project" value="TreeGrafter"/>
</dbReference>
<feature type="compositionally biased region" description="Basic and acidic residues" evidence="1">
    <location>
        <begin position="898"/>
        <end position="907"/>
    </location>
</feature>
<dbReference type="Pfam" id="PF11707">
    <property type="entry name" value="Npa1"/>
    <property type="match status" value="1"/>
</dbReference>
<dbReference type="GO" id="GO:0005730">
    <property type="term" value="C:nucleolus"/>
    <property type="evidence" value="ECO:0007669"/>
    <property type="project" value="TreeGrafter"/>
</dbReference>
<feature type="compositionally biased region" description="Basic and acidic residues" evidence="1">
    <location>
        <begin position="23"/>
        <end position="35"/>
    </location>
</feature>
<accession>A0A6G1JU42</accession>
<feature type="region of interest" description="Disordered" evidence="1">
    <location>
        <begin position="868"/>
        <end position="910"/>
    </location>
</feature>
<feature type="domain" description="URB1 N-terminal" evidence="2">
    <location>
        <begin position="120"/>
        <end position="467"/>
    </location>
</feature>
<protein>
    <recommendedName>
        <fullName evidence="7">Ribosome biogenesis protein Urb1</fullName>
    </recommendedName>
</protein>
<dbReference type="Pfam" id="PF26140">
    <property type="entry name" value="HEAT_URB1"/>
    <property type="match status" value="1"/>
</dbReference>
<evidence type="ECO:0008006" key="7">
    <source>
        <dbReference type="Google" id="ProtNLM"/>
    </source>
</evidence>
<dbReference type="PANTHER" id="PTHR13500">
    <property type="entry name" value="NUCLEOLAR PRERIBOSOMAL-ASSOCIATED PROTEIN 1"/>
    <property type="match status" value="1"/>
</dbReference>
<sequence>MGKRTASEATGRAAPDAPHVKRQRVERPEGDRDRASPPAVEEVSSARQLQKALVFDRGTAETFRTGLFMLKKFLDSILYSTDDDDLPRKRAILREYLDLQRPNKPNGQEDHESPFLPHHIQAWDFAAVSNYDALLAQTTAGLALLVKVFSSHTDFVEYGALLCKTILQSTVARRLGRSLSASPSQDNIISPVLRLLTELTRFNEGAHARAIYAKRDFTLEPKILGRNIGLWTDPKGKAVVDLQRKPSVRVNAVRYFLTHLQYLDEVAKIELLSNRNIVRSVFDHLHADPPFLIFEILNILRIHVFQDKTIPRQVKSRILTGRTLSHIAGLYRYLPAEGSIPEGHKAPDEVAHEFLKLVCTSPAYGVMLPTNGLYPMANDDEGDAGMEDAAEFALDFGIDPSETLEGKGPVRNVILGEFTQSLKPYANILQQELVVAIFKSCPELVAHYFLHKETFNYEPKLTSTWVGFSSFLYETIELPVPTYFGAKRGYRDYPPAISTLIQSILPQPLTQQVLTKCLNQSSDLVNLFAVRVLIVAFHKLRAVLREFNSASRYKSSKSWEQASKRLVTEFCQRCPLVKTVILAFRRPAFQKDNMRESITRLLRLYYEIAPQVALQEKFDISVPLCNALTQAEKVTGSAEDRAFRVMELEHWIQIARNSPAMRWWQKTKPLPHSPFVMLLKLIALSPEGKLYSGIKPLLVAVLRDHDMLQMTTSPDGLDALISSLGAPCGSSSPSTQVLEFLDECCARFMKGSIKYFDDKDALVAKALQPESALGPLSPLLLTFVEQWPFKGGKVDKGNPSESLAQWLSKLLYLLKLVGEDESLLILVRDALVTAAAPAYQEVLKDAFLWKMGKEKAKAALKLATGADFSGSERSSKSPIPVEQPNVQNNTAPAVDLEMPPKEDDKHAGLGRWRKKDIEESLENGDIGELLLCLCSEHAEIRLQAVQNIRQLMAKITTDDADLLQLKLLLGEALETVQHTIGSNAMPYVGGVFAARAALVLADPMHFMFAKINQFLLKRPDWIVENLPRYLGKTIINSEPDQDGAYHKEVDWFLDYLIDCLRTEEDMEIFRTNNVIEKLLSYYVSASCAISAKEKIVRLLLRAAAVGGSTTLMTRCGLVSWIQMRLENNDHRHRMLRALALRIHETSDQGKVEQWSSGTTAGTVAALAKVGA</sequence>
<dbReference type="Pfam" id="PF16201">
    <property type="entry name" value="NopRA1"/>
    <property type="match status" value="1"/>
</dbReference>
<dbReference type="GO" id="GO:0000466">
    <property type="term" value="P:maturation of 5.8S rRNA from tricistronic rRNA transcript (SSU-rRNA, 5.8S rRNA, LSU-rRNA)"/>
    <property type="evidence" value="ECO:0007669"/>
    <property type="project" value="TreeGrafter"/>
</dbReference>
<evidence type="ECO:0000256" key="1">
    <source>
        <dbReference type="SAM" id="MobiDB-lite"/>
    </source>
</evidence>
<dbReference type="EMBL" id="MU005786">
    <property type="protein sequence ID" value="KAF2703687.1"/>
    <property type="molecule type" value="Genomic_DNA"/>
</dbReference>
<dbReference type="InterPro" id="IPR021714">
    <property type="entry name" value="URB1_N"/>
</dbReference>
<feature type="domain" description="URB1 C-terminal" evidence="3">
    <location>
        <begin position="927"/>
        <end position="1120"/>
    </location>
</feature>
<dbReference type="PANTHER" id="PTHR13500:SF0">
    <property type="entry name" value="NUCLEOLAR PRE-RIBOSOMAL-ASSOCIATED PROTEIN 1"/>
    <property type="match status" value="1"/>
</dbReference>
<gene>
    <name evidence="5" type="ORF">K504DRAFT_463409</name>
</gene>
<dbReference type="OrthoDB" id="72892at2759"/>
<organism evidence="5 6">
    <name type="scientific">Pleomassaria siparia CBS 279.74</name>
    <dbReference type="NCBI Taxonomy" id="1314801"/>
    <lineage>
        <taxon>Eukaryota</taxon>
        <taxon>Fungi</taxon>
        <taxon>Dikarya</taxon>
        <taxon>Ascomycota</taxon>
        <taxon>Pezizomycotina</taxon>
        <taxon>Dothideomycetes</taxon>
        <taxon>Pleosporomycetidae</taxon>
        <taxon>Pleosporales</taxon>
        <taxon>Pleomassariaceae</taxon>
        <taxon>Pleomassaria</taxon>
    </lineage>
</organism>
<evidence type="ECO:0000313" key="5">
    <source>
        <dbReference type="EMBL" id="KAF2703687.1"/>
    </source>
</evidence>
<proteinExistence type="predicted"/>
<reference evidence="5" key="1">
    <citation type="journal article" date="2020" name="Stud. Mycol.">
        <title>101 Dothideomycetes genomes: a test case for predicting lifestyles and emergence of pathogens.</title>
        <authorList>
            <person name="Haridas S."/>
            <person name="Albert R."/>
            <person name="Binder M."/>
            <person name="Bloem J."/>
            <person name="Labutti K."/>
            <person name="Salamov A."/>
            <person name="Andreopoulos B."/>
            <person name="Baker S."/>
            <person name="Barry K."/>
            <person name="Bills G."/>
            <person name="Bluhm B."/>
            <person name="Cannon C."/>
            <person name="Castanera R."/>
            <person name="Culley D."/>
            <person name="Daum C."/>
            <person name="Ezra D."/>
            <person name="Gonzalez J."/>
            <person name="Henrissat B."/>
            <person name="Kuo A."/>
            <person name="Liang C."/>
            <person name="Lipzen A."/>
            <person name="Lutzoni F."/>
            <person name="Magnuson J."/>
            <person name="Mondo S."/>
            <person name="Nolan M."/>
            <person name="Ohm R."/>
            <person name="Pangilinan J."/>
            <person name="Park H.-J."/>
            <person name="Ramirez L."/>
            <person name="Alfaro M."/>
            <person name="Sun H."/>
            <person name="Tritt A."/>
            <person name="Yoshinaga Y."/>
            <person name="Zwiers L.-H."/>
            <person name="Turgeon B."/>
            <person name="Goodwin S."/>
            <person name="Spatafora J."/>
            <person name="Crous P."/>
            <person name="Grigoriev I."/>
        </authorList>
    </citation>
    <scope>NUCLEOTIDE SEQUENCE</scope>
    <source>
        <strain evidence="5">CBS 279.74</strain>
    </source>
</reference>
<evidence type="ECO:0000259" key="4">
    <source>
        <dbReference type="Pfam" id="PF26140"/>
    </source>
</evidence>
<evidence type="ECO:0000259" key="2">
    <source>
        <dbReference type="Pfam" id="PF11707"/>
    </source>
</evidence>
<dbReference type="Proteomes" id="UP000799428">
    <property type="component" value="Unassembled WGS sequence"/>
</dbReference>
<dbReference type="AlphaFoldDB" id="A0A6G1JU42"/>